<dbReference type="AlphaFoldDB" id="A0A5J4QS71"/>
<gene>
    <name evidence="2" type="ORF">EZS27_026612</name>
</gene>
<feature type="domain" description="Pyrrolo-quinoline quinone repeat" evidence="1">
    <location>
        <begin position="80"/>
        <end position="326"/>
    </location>
</feature>
<evidence type="ECO:0000259" key="1">
    <source>
        <dbReference type="Pfam" id="PF13360"/>
    </source>
</evidence>
<evidence type="ECO:0000313" key="2">
    <source>
        <dbReference type="EMBL" id="KAA6324008.1"/>
    </source>
</evidence>
<organism evidence="2">
    <name type="scientific">termite gut metagenome</name>
    <dbReference type="NCBI Taxonomy" id="433724"/>
    <lineage>
        <taxon>unclassified sequences</taxon>
        <taxon>metagenomes</taxon>
        <taxon>organismal metagenomes</taxon>
    </lineage>
</organism>
<dbReference type="Gene3D" id="2.130.10.10">
    <property type="entry name" value="YVTN repeat-like/Quinoprotein amine dehydrogenase"/>
    <property type="match status" value="1"/>
</dbReference>
<accession>A0A5J4QS71</accession>
<dbReference type="Pfam" id="PF13360">
    <property type="entry name" value="PQQ_2"/>
    <property type="match status" value="1"/>
</dbReference>
<protein>
    <submittedName>
        <fullName evidence="2">Outer membrane protein assembly factor BamB</fullName>
    </submittedName>
</protein>
<dbReference type="PANTHER" id="PTHR34512:SF30">
    <property type="entry name" value="OUTER MEMBRANE PROTEIN ASSEMBLY FACTOR BAMB"/>
    <property type="match status" value="1"/>
</dbReference>
<dbReference type="EMBL" id="SNRY01002671">
    <property type="protein sequence ID" value="KAA6324008.1"/>
    <property type="molecule type" value="Genomic_DNA"/>
</dbReference>
<sequence>MKRTIILLGLLLVATTTLQAQDILQWRNDRTGIYTETGLLKAWPANGPQLLWNYDGLGEGHSSVAISSGKIYLTGMARGKGYLYVLDTTGKLLNKKEYGAEWDKSYNGTRGTVTANEGKLYLLSGHGELVCFNESNLSIVWKKNILTEYDSKNLNWGLNESPLIVGDKLIITPGGKAHNIVALNKNTGTLIWTSEGAGTGDLSAYCSPLYLADQQVPQIVTMTAKHIVGIDVSNGKKLWAFEQVNRTDVHANTPVYGDSMLLCTSGYGKGSAMLRLTNGGRSVEQVWFSQQLDSRIGAMVKVGNYAYGSGDNNRFWFCVDWMTGEIKYKENILPIGNVIAADGMLYCYSDRGDFALAKITPEKFDIVSRFPITLGTNQHWAHSVIYKGVLYVRHGNTLMAYKIS</sequence>
<comment type="caution">
    <text evidence="2">The sequence shown here is derived from an EMBL/GenBank/DDBJ whole genome shotgun (WGS) entry which is preliminary data.</text>
</comment>
<dbReference type="InterPro" id="IPR002372">
    <property type="entry name" value="PQQ_rpt_dom"/>
</dbReference>
<dbReference type="InterPro" id="IPR018391">
    <property type="entry name" value="PQQ_b-propeller_rpt"/>
</dbReference>
<proteinExistence type="predicted"/>
<dbReference type="InterPro" id="IPR011047">
    <property type="entry name" value="Quinoprotein_ADH-like_sf"/>
</dbReference>
<name>A0A5J4QS71_9ZZZZ</name>
<dbReference type="SMART" id="SM00564">
    <property type="entry name" value="PQQ"/>
    <property type="match status" value="4"/>
</dbReference>
<dbReference type="InterPro" id="IPR015943">
    <property type="entry name" value="WD40/YVTN_repeat-like_dom_sf"/>
</dbReference>
<reference evidence="2" key="1">
    <citation type="submission" date="2019-03" db="EMBL/GenBank/DDBJ databases">
        <title>Single cell metagenomics reveals metabolic interactions within the superorganism composed of flagellate Streblomastix strix and complex community of Bacteroidetes bacteria on its surface.</title>
        <authorList>
            <person name="Treitli S.C."/>
            <person name="Kolisko M."/>
            <person name="Husnik F."/>
            <person name="Keeling P."/>
            <person name="Hampl V."/>
        </authorList>
    </citation>
    <scope>NUCLEOTIDE SEQUENCE</scope>
    <source>
        <strain evidence="2">STM</strain>
    </source>
</reference>
<dbReference type="PANTHER" id="PTHR34512">
    <property type="entry name" value="CELL SURFACE PROTEIN"/>
    <property type="match status" value="1"/>
</dbReference>
<dbReference type="SUPFAM" id="SSF50998">
    <property type="entry name" value="Quinoprotein alcohol dehydrogenase-like"/>
    <property type="match status" value="1"/>
</dbReference>